<dbReference type="GO" id="GO:0006352">
    <property type="term" value="P:DNA-templated transcription initiation"/>
    <property type="evidence" value="ECO:0007669"/>
    <property type="project" value="InterPro"/>
</dbReference>
<organism evidence="2 3">
    <name type="scientific">Sphingomonas turrisvirgatae</name>
    <dbReference type="NCBI Taxonomy" id="1888892"/>
    <lineage>
        <taxon>Bacteria</taxon>
        <taxon>Pseudomonadati</taxon>
        <taxon>Pseudomonadota</taxon>
        <taxon>Alphaproteobacteria</taxon>
        <taxon>Sphingomonadales</taxon>
        <taxon>Sphingomonadaceae</taxon>
        <taxon>Sphingomonas</taxon>
    </lineage>
</organism>
<dbReference type="AlphaFoldDB" id="A0A1E3LRN8"/>
<comment type="caution">
    <text evidence="2">The sequence shown here is derived from an EMBL/GenBank/DDBJ whole genome shotgun (WGS) entry which is preliminary data.</text>
</comment>
<dbReference type="STRING" id="1888892.BFL28_06690"/>
<reference evidence="2 3" key="1">
    <citation type="submission" date="2016-08" db="EMBL/GenBank/DDBJ databases">
        <title>Draft genome of the agarase producing Sphingomonas sp. MCT13.</title>
        <authorList>
            <person name="D'Andrea M.M."/>
            <person name="Rossolini G.M."/>
            <person name="Thaller M.C."/>
        </authorList>
    </citation>
    <scope>NUCLEOTIDE SEQUENCE [LARGE SCALE GENOMIC DNA]</scope>
    <source>
        <strain evidence="2 3">MCT13</strain>
    </source>
</reference>
<feature type="domain" description="RNA polymerase sigma factor 70 region 4 type 2" evidence="1">
    <location>
        <begin position="13"/>
        <end position="62"/>
    </location>
</feature>
<gene>
    <name evidence="2" type="ORF">BFL28_06690</name>
</gene>
<dbReference type="InterPro" id="IPR013249">
    <property type="entry name" value="RNA_pol_sigma70_r4_t2"/>
</dbReference>
<dbReference type="GO" id="GO:0003677">
    <property type="term" value="F:DNA binding"/>
    <property type="evidence" value="ECO:0007669"/>
    <property type="project" value="InterPro"/>
</dbReference>
<dbReference type="EMBL" id="MDDS01000075">
    <property type="protein sequence ID" value="ODP36364.1"/>
    <property type="molecule type" value="Genomic_DNA"/>
</dbReference>
<dbReference type="InterPro" id="IPR036388">
    <property type="entry name" value="WH-like_DNA-bd_sf"/>
</dbReference>
<sequence length="79" mass="8535">MDSVMNRDDIAARYRAAFQALPARTRTVFWLHCMLGRKISVVAQELTIPTVEVEDHLAAALVAIGSALDAQAVDAPVGE</sequence>
<name>A0A1E3LRN8_9SPHN</name>
<protein>
    <recommendedName>
        <fullName evidence="1">RNA polymerase sigma factor 70 region 4 type 2 domain-containing protein</fullName>
    </recommendedName>
</protein>
<dbReference type="Pfam" id="PF08281">
    <property type="entry name" value="Sigma70_r4_2"/>
    <property type="match status" value="1"/>
</dbReference>
<dbReference type="Proteomes" id="UP000094487">
    <property type="component" value="Unassembled WGS sequence"/>
</dbReference>
<proteinExistence type="predicted"/>
<evidence type="ECO:0000313" key="3">
    <source>
        <dbReference type="Proteomes" id="UP000094487"/>
    </source>
</evidence>
<dbReference type="SUPFAM" id="SSF88659">
    <property type="entry name" value="Sigma3 and sigma4 domains of RNA polymerase sigma factors"/>
    <property type="match status" value="1"/>
</dbReference>
<dbReference type="GO" id="GO:0016987">
    <property type="term" value="F:sigma factor activity"/>
    <property type="evidence" value="ECO:0007669"/>
    <property type="project" value="InterPro"/>
</dbReference>
<dbReference type="Gene3D" id="1.10.10.10">
    <property type="entry name" value="Winged helix-like DNA-binding domain superfamily/Winged helix DNA-binding domain"/>
    <property type="match status" value="1"/>
</dbReference>
<accession>A0A1E3LRN8</accession>
<evidence type="ECO:0000259" key="1">
    <source>
        <dbReference type="Pfam" id="PF08281"/>
    </source>
</evidence>
<evidence type="ECO:0000313" key="2">
    <source>
        <dbReference type="EMBL" id="ODP36364.1"/>
    </source>
</evidence>
<dbReference type="InterPro" id="IPR013324">
    <property type="entry name" value="RNA_pol_sigma_r3/r4-like"/>
</dbReference>
<keyword evidence="3" id="KW-1185">Reference proteome</keyword>